<evidence type="ECO:0000313" key="3">
    <source>
        <dbReference type="Proteomes" id="UP000660745"/>
    </source>
</evidence>
<evidence type="ECO:0000313" key="2">
    <source>
        <dbReference type="EMBL" id="GGP06897.1"/>
    </source>
</evidence>
<feature type="region of interest" description="Disordered" evidence="1">
    <location>
        <begin position="78"/>
        <end position="102"/>
    </location>
</feature>
<protein>
    <submittedName>
        <fullName evidence="2">Uncharacterized protein</fullName>
    </submittedName>
</protein>
<sequence length="102" mass="10658">MHTVGQDDWTTLPDLNGSTDSVVPSECEAGFPLAGHPCAATGTSGSWNRFTGNSGGWQPVAFDLSAYAGRQVEVSVSYVTDPGSGGGRRDQEDHEAADRLTS</sequence>
<gene>
    <name evidence="2" type="ORF">GCM10012278_32500</name>
</gene>
<organism evidence="2 3">
    <name type="scientific">Nonomuraea glycinis</name>
    <dbReference type="NCBI Taxonomy" id="2047744"/>
    <lineage>
        <taxon>Bacteria</taxon>
        <taxon>Bacillati</taxon>
        <taxon>Actinomycetota</taxon>
        <taxon>Actinomycetes</taxon>
        <taxon>Streptosporangiales</taxon>
        <taxon>Streptosporangiaceae</taxon>
        <taxon>Nonomuraea</taxon>
    </lineage>
</organism>
<feature type="compositionally biased region" description="Basic and acidic residues" evidence="1">
    <location>
        <begin position="87"/>
        <end position="102"/>
    </location>
</feature>
<dbReference type="EMBL" id="BMNK01000005">
    <property type="protein sequence ID" value="GGP06897.1"/>
    <property type="molecule type" value="Genomic_DNA"/>
</dbReference>
<dbReference type="RefSeq" id="WP_189139455.1">
    <property type="nucleotide sequence ID" value="NZ_BMNK01000005.1"/>
</dbReference>
<feature type="region of interest" description="Disordered" evidence="1">
    <location>
        <begin position="1"/>
        <end position="23"/>
    </location>
</feature>
<reference evidence="2" key="1">
    <citation type="journal article" date="2014" name="Int. J. Syst. Evol. Microbiol.">
        <title>Complete genome sequence of Corynebacterium casei LMG S-19264T (=DSM 44701T), isolated from a smear-ripened cheese.</title>
        <authorList>
            <consortium name="US DOE Joint Genome Institute (JGI-PGF)"/>
            <person name="Walter F."/>
            <person name="Albersmeier A."/>
            <person name="Kalinowski J."/>
            <person name="Ruckert C."/>
        </authorList>
    </citation>
    <scope>NUCLEOTIDE SEQUENCE</scope>
    <source>
        <strain evidence="2">CGMCC 4.7430</strain>
    </source>
</reference>
<reference evidence="2" key="2">
    <citation type="submission" date="2020-09" db="EMBL/GenBank/DDBJ databases">
        <authorList>
            <person name="Sun Q."/>
            <person name="Zhou Y."/>
        </authorList>
    </citation>
    <scope>NUCLEOTIDE SEQUENCE</scope>
    <source>
        <strain evidence="2">CGMCC 4.7430</strain>
    </source>
</reference>
<name>A0A918A5G7_9ACTN</name>
<dbReference type="AlphaFoldDB" id="A0A918A5G7"/>
<dbReference type="Proteomes" id="UP000660745">
    <property type="component" value="Unassembled WGS sequence"/>
</dbReference>
<accession>A0A918A5G7</accession>
<keyword evidence="3" id="KW-1185">Reference proteome</keyword>
<dbReference type="Pfam" id="PF20773">
    <property type="entry name" value="InhA-like_MAM"/>
    <property type="match status" value="1"/>
</dbReference>
<proteinExistence type="predicted"/>
<comment type="caution">
    <text evidence="2">The sequence shown here is derived from an EMBL/GenBank/DDBJ whole genome shotgun (WGS) entry which is preliminary data.</text>
</comment>
<evidence type="ECO:0000256" key="1">
    <source>
        <dbReference type="SAM" id="MobiDB-lite"/>
    </source>
</evidence>